<dbReference type="GO" id="GO:0009432">
    <property type="term" value="P:SOS response"/>
    <property type="evidence" value="ECO:0007669"/>
    <property type="project" value="TreeGrafter"/>
</dbReference>
<dbReference type="InterPro" id="IPR003395">
    <property type="entry name" value="RecF/RecN/SMC_N"/>
</dbReference>
<dbReference type="RefSeq" id="WP_191153656.1">
    <property type="nucleotide sequence ID" value="NZ_JACWUN010000002.1"/>
</dbReference>
<dbReference type="PIRSF" id="PIRSF003128">
    <property type="entry name" value="RecN"/>
    <property type="match status" value="1"/>
</dbReference>
<evidence type="ECO:0000313" key="12">
    <source>
        <dbReference type="EMBL" id="MBD1399376.1"/>
    </source>
</evidence>
<keyword evidence="6" id="KW-0067">ATP-binding</keyword>
<accession>A0A8J6UQN9</accession>
<dbReference type="AlphaFoldDB" id="A0A8J6UQN9"/>
<evidence type="ECO:0000256" key="7">
    <source>
        <dbReference type="ARBA" id="ARBA00023204"/>
    </source>
</evidence>
<dbReference type="EMBL" id="JACWUN010000002">
    <property type="protein sequence ID" value="MBD1399376.1"/>
    <property type="molecule type" value="Genomic_DNA"/>
</dbReference>
<evidence type="ECO:0000313" key="13">
    <source>
        <dbReference type="Proteomes" id="UP000632828"/>
    </source>
</evidence>
<protein>
    <recommendedName>
        <fullName evidence="3 9">DNA repair protein RecN</fullName>
    </recommendedName>
    <alternativeName>
        <fullName evidence="8 9">Recombination protein N</fullName>
    </alternativeName>
</protein>
<feature type="coiled-coil region" evidence="10">
    <location>
        <begin position="166"/>
        <end position="215"/>
    </location>
</feature>
<keyword evidence="13" id="KW-1185">Reference proteome</keyword>
<comment type="caution">
    <text evidence="12">The sequence shown here is derived from an EMBL/GenBank/DDBJ whole genome shotgun (WGS) entry which is preliminary data.</text>
</comment>
<evidence type="ECO:0000256" key="8">
    <source>
        <dbReference type="ARBA" id="ARBA00033408"/>
    </source>
</evidence>
<gene>
    <name evidence="12" type="primary">recN</name>
    <name evidence="12" type="ORF">ICT70_01690</name>
</gene>
<keyword evidence="4" id="KW-0547">Nucleotide-binding</keyword>
<feature type="domain" description="RecF/RecN/SMC N-terminal" evidence="11">
    <location>
        <begin position="2"/>
        <end position="508"/>
    </location>
</feature>
<dbReference type="GO" id="GO:0043590">
    <property type="term" value="C:bacterial nucleoid"/>
    <property type="evidence" value="ECO:0007669"/>
    <property type="project" value="TreeGrafter"/>
</dbReference>
<evidence type="ECO:0000256" key="5">
    <source>
        <dbReference type="ARBA" id="ARBA00022763"/>
    </source>
</evidence>
<dbReference type="PANTHER" id="PTHR11059:SF0">
    <property type="entry name" value="DNA REPAIR PROTEIN RECN"/>
    <property type="match status" value="1"/>
</dbReference>
<dbReference type="GO" id="GO:0006310">
    <property type="term" value="P:DNA recombination"/>
    <property type="evidence" value="ECO:0007669"/>
    <property type="project" value="InterPro"/>
</dbReference>
<evidence type="ECO:0000256" key="9">
    <source>
        <dbReference type="PIRNR" id="PIRNR003128"/>
    </source>
</evidence>
<keyword evidence="5 9" id="KW-0227">DNA damage</keyword>
<dbReference type="SUPFAM" id="SSF52540">
    <property type="entry name" value="P-loop containing nucleoside triphosphate hydrolases"/>
    <property type="match status" value="1"/>
</dbReference>
<evidence type="ECO:0000256" key="6">
    <source>
        <dbReference type="ARBA" id="ARBA00022840"/>
    </source>
</evidence>
<evidence type="ECO:0000256" key="10">
    <source>
        <dbReference type="SAM" id="Coils"/>
    </source>
</evidence>
<comment type="similarity">
    <text evidence="2 9">Belongs to the RecN family.</text>
</comment>
<feature type="coiled-coil region" evidence="10">
    <location>
        <begin position="335"/>
        <end position="362"/>
    </location>
</feature>
<dbReference type="InterPro" id="IPR027417">
    <property type="entry name" value="P-loop_NTPase"/>
</dbReference>
<dbReference type="NCBIfam" id="TIGR00634">
    <property type="entry name" value="recN"/>
    <property type="match status" value="1"/>
</dbReference>
<dbReference type="FunFam" id="3.40.50.300:FF:000319">
    <property type="entry name" value="DNA repair protein RecN"/>
    <property type="match status" value="1"/>
</dbReference>
<keyword evidence="7 9" id="KW-0234">DNA repair</keyword>
<evidence type="ECO:0000259" key="11">
    <source>
        <dbReference type="Pfam" id="PF02463"/>
    </source>
</evidence>
<dbReference type="GO" id="GO:0006281">
    <property type="term" value="P:DNA repair"/>
    <property type="evidence" value="ECO:0007669"/>
    <property type="project" value="UniProtKB-KW"/>
</dbReference>
<reference evidence="12" key="1">
    <citation type="submission" date="2020-09" db="EMBL/GenBank/DDBJ databases">
        <title>Pelobacter alkaliphilus sp. nov., a novel anaerobic arsenate-reducing bacterium from terrestrial mud volcano.</title>
        <authorList>
            <person name="Khomyakova M.A."/>
            <person name="Merkel A.Y."/>
            <person name="Slobodkin A.I."/>
        </authorList>
    </citation>
    <scope>NUCLEOTIDE SEQUENCE</scope>
    <source>
        <strain evidence="12">M08fum</strain>
    </source>
</reference>
<dbReference type="Proteomes" id="UP000632828">
    <property type="component" value="Unassembled WGS sequence"/>
</dbReference>
<dbReference type="PANTHER" id="PTHR11059">
    <property type="entry name" value="DNA REPAIR PROTEIN RECN"/>
    <property type="match status" value="1"/>
</dbReference>
<keyword evidence="10" id="KW-0175">Coiled coil</keyword>
<evidence type="ECO:0000256" key="3">
    <source>
        <dbReference type="ARBA" id="ARBA00021315"/>
    </source>
</evidence>
<dbReference type="Gene3D" id="3.40.50.300">
    <property type="entry name" value="P-loop containing nucleotide triphosphate hydrolases"/>
    <property type="match status" value="2"/>
</dbReference>
<evidence type="ECO:0000256" key="1">
    <source>
        <dbReference type="ARBA" id="ARBA00003618"/>
    </source>
</evidence>
<comment type="function">
    <text evidence="1 9">May be involved in recombinational repair of damaged DNA.</text>
</comment>
<evidence type="ECO:0000256" key="2">
    <source>
        <dbReference type="ARBA" id="ARBA00009441"/>
    </source>
</evidence>
<dbReference type="CDD" id="cd03241">
    <property type="entry name" value="ABC_RecN"/>
    <property type="match status" value="2"/>
</dbReference>
<dbReference type="FunFam" id="3.40.50.300:FF:000356">
    <property type="entry name" value="DNA repair protein RecN"/>
    <property type="match status" value="1"/>
</dbReference>
<dbReference type="InterPro" id="IPR004604">
    <property type="entry name" value="DNA_recomb/repair_RecN"/>
</dbReference>
<dbReference type="Pfam" id="PF02463">
    <property type="entry name" value="SMC_N"/>
    <property type="match status" value="1"/>
</dbReference>
<sequence>MMTDLIIKNFAIIDHLHVTFESGFTVLTGETGAGKSIIIDAVNLLLGGRARGDVIRTDAESASVEAVFALAPQAPLRQRLSAAELPVDDELVVRRTLSRSGKNRAFVNGSLVPVGQLRELIGDLVNIYGQHEHQTLQRPELHLALLDEFAGLAPELATYQWVYKDYSQLQDDLARFEIALRERRQRIDYLSFVQHELAEARLQAAEDVELEQERRLLQHAEKLTLASSGGYASLYGNEQSVCEQVGAVADQLDDLRTIDPGLGGLSERLRESLYNLEDVALQLRDYGEKLEFEPHRQEQVEERLALLERLKRKYAPSLVELIDFEQRIGQELEDLNSGESRREDLQRRCDEKKQALTAAAKVLSHQRQQAAQKLAAAVEAQLAELAMPRARFEMRLNTLAQPGPDGVERGEFYLAANPGEQAQPLSKIASGGELSRIMLALRRCAPVGDDLITLIFDEVDAGIGGEAATAVGEKIRRTGRDLQVLCVTHLPQVAAFADHHCRVSKTTSSERTTTLVEALGDAQREHEIARMLGGSHIGEQAQIHARELISLSQRPIAG</sequence>
<dbReference type="GO" id="GO:0005524">
    <property type="term" value="F:ATP binding"/>
    <property type="evidence" value="ECO:0007669"/>
    <property type="project" value="UniProtKB-KW"/>
</dbReference>
<organism evidence="12 13">
    <name type="scientific">Pelovirga terrestris</name>
    <dbReference type="NCBI Taxonomy" id="2771352"/>
    <lineage>
        <taxon>Bacteria</taxon>
        <taxon>Pseudomonadati</taxon>
        <taxon>Thermodesulfobacteriota</taxon>
        <taxon>Desulfuromonadia</taxon>
        <taxon>Geobacterales</taxon>
        <taxon>Geobacteraceae</taxon>
        <taxon>Pelovirga</taxon>
    </lineage>
</organism>
<name>A0A8J6UQN9_9BACT</name>
<proteinExistence type="inferred from homology"/>
<dbReference type="NCBIfam" id="NF008121">
    <property type="entry name" value="PRK10869.1"/>
    <property type="match status" value="1"/>
</dbReference>
<evidence type="ECO:0000256" key="4">
    <source>
        <dbReference type="ARBA" id="ARBA00022741"/>
    </source>
</evidence>